<dbReference type="Proteomes" id="UP001162740">
    <property type="component" value="Chromosome"/>
</dbReference>
<evidence type="ECO:0000256" key="3">
    <source>
        <dbReference type="ARBA" id="ARBA00022764"/>
    </source>
</evidence>
<feature type="compositionally biased region" description="Basic and acidic residues" evidence="5">
    <location>
        <begin position="702"/>
        <end position="712"/>
    </location>
</feature>
<keyword evidence="4" id="KW-0456">Lyase</keyword>
<keyword evidence="2" id="KW-0732">Signal</keyword>
<evidence type="ECO:0000256" key="1">
    <source>
        <dbReference type="ARBA" id="ARBA00004418"/>
    </source>
</evidence>
<dbReference type="PANTHER" id="PTHR39210:SF1">
    <property type="entry name" value="HEPARIN-SULFATE LYASE"/>
    <property type="match status" value="1"/>
</dbReference>
<reference evidence="8 9" key="1">
    <citation type="journal article" date="2021" name="Front. Microbiol.">
        <title>Bacterial Transformation of Aromatic Monomers in Softwood Black Liquor.</title>
        <authorList>
            <person name="Navas L.E."/>
            <person name="Dexter G."/>
            <person name="Liu J."/>
            <person name="Levy-Booth D."/>
            <person name="Cho M."/>
            <person name="Jang S.K."/>
            <person name="Mansfield S.D."/>
            <person name="Renneckar S."/>
            <person name="Mohn W.W."/>
            <person name="Eltis L.D."/>
        </authorList>
    </citation>
    <scope>NUCLEOTIDE SEQUENCE [LARGE SCALE GENOMIC DNA]</scope>
    <source>
        <strain evidence="8 9">GD02</strain>
    </source>
</reference>
<comment type="subcellular location">
    <subcellularLocation>
        <location evidence="1">Periplasm</location>
    </subcellularLocation>
</comment>
<feature type="region of interest" description="Disordered" evidence="5">
    <location>
        <begin position="690"/>
        <end position="712"/>
    </location>
</feature>
<dbReference type="Gene3D" id="2.70.98.70">
    <property type="match status" value="1"/>
</dbReference>
<dbReference type="GO" id="GO:0016829">
    <property type="term" value="F:lyase activity"/>
    <property type="evidence" value="ECO:0007669"/>
    <property type="project" value="UniProtKB-KW"/>
</dbReference>
<evidence type="ECO:0000259" key="6">
    <source>
        <dbReference type="Pfam" id="PF07940"/>
    </source>
</evidence>
<sequence length="712" mass="77399">MQRLTWYAHRIRAMEAAEIEWRIRRVVGQRLPSRSFTEAQLVGPDLDWCGTLDRFRAAEGRPVLLDPEQADALAGSEIATATLVAADRVLDHRFAYFGYPEAALGPEIDWNHDPIGGIDWPTLPGHRIDHRTAAGDPKWIWELNRLQHLPWLAQAWLLTGDDRYAAEAFDQLDSWIAANPPGRGIAWRGAFEAGIRAISVAVALQGLRHSPRLTVARFRAVVCMLAESARRCWAERSLYSSANNHLIGELAGLATVALLFPDLRPSPRWERDAVTALCAEADRQILPDGSGAEQAVGYQMFTAELLLLVAEMLRRRDGYAPVLLTNAVTRSARYLAAVVGDHDPAPRYGDDDEGFALRLDASPVRTVRDHLGLVGSVLGTPDAIRAGTCPPAAGWLAAATDATEDASARGEPLGSFHAPDGGLVVLRSGRRRITMDVGPLGYLSIAAHGHADALAVTLSADGHELVGHPGVTSYYGHPDWRSAHRGTRAHPTASVDGLDQSVIGGAFLWRRHARVHTRSVDTAAGVVDAEHDGYLRLDEPVVHRRWLIAPPDRVTAVVVDLFTGTGHHEFRTAWPLHPSLDVRPAGCGHLALREGSPVLQLAYAASSGEPVRSEIRGDTDTNLGWWSHRLESRVPAWLVGSVVHAQTPVALVTALTPGNAEEPAVSDLGVDLRDDAITVRWRDEDGAHLHTLLPSGDPPGHVQREDVAHPVS</sequence>
<feature type="domain" description="Heparin-sulfate lyase N-terminal" evidence="7">
    <location>
        <begin position="76"/>
        <end position="315"/>
    </location>
</feature>
<evidence type="ECO:0000256" key="4">
    <source>
        <dbReference type="ARBA" id="ARBA00023239"/>
    </source>
</evidence>
<dbReference type="Pfam" id="PF16889">
    <property type="entry name" value="Hepar_II_III_N"/>
    <property type="match status" value="1"/>
</dbReference>
<accession>A0AA46WX39</accession>
<proteinExistence type="predicted"/>
<name>A0AA46WX39_RHORH</name>
<dbReference type="Gene3D" id="1.50.10.100">
    <property type="entry name" value="Chondroitin AC/alginate lyase"/>
    <property type="match status" value="1"/>
</dbReference>
<dbReference type="GO" id="GO:0042597">
    <property type="term" value="C:periplasmic space"/>
    <property type="evidence" value="ECO:0007669"/>
    <property type="project" value="UniProtKB-SubCell"/>
</dbReference>
<gene>
    <name evidence="8" type="ORF">KUM34_000860</name>
</gene>
<keyword evidence="3" id="KW-0574">Periplasm</keyword>
<evidence type="ECO:0000256" key="2">
    <source>
        <dbReference type="ARBA" id="ARBA00022729"/>
    </source>
</evidence>
<evidence type="ECO:0000256" key="5">
    <source>
        <dbReference type="SAM" id="MobiDB-lite"/>
    </source>
</evidence>
<feature type="domain" description="Heparinase II/III-like C-terminal" evidence="6">
    <location>
        <begin position="414"/>
        <end position="629"/>
    </location>
</feature>
<dbReference type="RefSeq" id="WP_229582238.1">
    <property type="nucleotide sequence ID" value="NZ_CP083974.1"/>
</dbReference>
<evidence type="ECO:0000259" key="7">
    <source>
        <dbReference type="Pfam" id="PF16889"/>
    </source>
</evidence>
<dbReference type="InterPro" id="IPR012480">
    <property type="entry name" value="Hepar_II_III_C"/>
</dbReference>
<dbReference type="InterPro" id="IPR031680">
    <property type="entry name" value="Hepar_II_III_N"/>
</dbReference>
<dbReference type="EMBL" id="CP083974">
    <property type="protein sequence ID" value="UZF45299.1"/>
    <property type="molecule type" value="Genomic_DNA"/>
</dbReference>
<dbReference type="AlphaFoldDB" id="A0AA46WX39"/>
<organism evidence="8 9">
    <name type="scientific">Rhodococcus rhodochrous</name>
    <dbReference type="NCBI Taxonomy" id="1829"/>
    <lineage>
        <taxon>Bacteria</taxon>
        <taxon>Bacillati</taxon>
        <taxon>Actinomycetota</taxon>
        <taxon>Actinomycetes</taxon>
        <taxon>Mycobacteriales</taxon>
        <taxon>Nocardiaceae</taxon>
        <taxon>Rhodococcus</taxon>
    </lineage>
</organism>
<evidence type="ECO:0000313" key="9">
    <source>
        <dbReference type="Proteomes" id="UP001162740"/>
    </source>
</evidence>
<dbReference type="InterPro" id="IPR008929">
    <property type="entry name" value="Chondroitin_lyas"/>
</dbReference>
<dbReference type="SUPFAM" id="SSF48230">
    <property type="entry name" value="Chondroitin AC/alginate lyase"/>
    <property type="match status" value="1"/>
</dbReference>
<protein>
    <submittedName>
        <fullName evidence="8">Heparinase II/III family protein</fullName>
    </submittedName>
</protein>
<dbReference type="PANTHER" id="PTHR39210">
    <property type="entry name" value="HEPARIN-SULFATE LYASE"/>
    <property type="match status" value="1"/>
</dbReference>
<evidence type="ECO:0000313" key="8">
    <source>
        <dbReference type="EMBL" id="UZF45299.1"/>
    </source>
</evidence>
<dbReference type="Pfam" id="PF07940">
    <property type="entry name" value="Hepar_II_III_C"/>
    <property type="match status" value="1"/>
</dbReference>